<evidence type="ECO:0000313" key="5">
    <source>
        <dbReference type="RefSeq" id="XP_022083729.1"/>
    </source>
</evidence>
<feature type="compositionally biased region" description="Low complexity" evidence="1">
    <location>
        <begin position="128"/>
        <end position="139"/>
    </location>
</feature>
<keyword evidence="4" id="KW-1185">Reference proteome</keyword>
<feature type="domain" description="F5/8 type C" evidence="3">
    <location>
        <begin position="109"/>
        <end position="255"/>
    </location>
</feature>
<dbReference type="GeneID" id="110975499"/>
<evidence type="ECO:0000313" key="4">
    <source>
        <dbReference type="Proteomes" id="UP000694845"/>
    </source>
</evidence>
<evidence type="ECO:0000259" key="3">
    <source>
        <dbReference type="PROSITE" id="PS50022"/>
    </source>
</evidence>
<dbReference type="CDD" id="cd00057">
    <property type="entry name" value="FA58C"/>
    <property type="match status" value="1"/>
</dbReference>
<protein>
    <submittedName>
        <fullName evidence="5">Lactadherin-like isoform X1</fullName>
    </submittedName>
</protein>
<dbReference type="PANTHER" id="PTHR24543">
    <property type="entry name" value="MULTICOPPER OXIDASE-RELATED"/>
    <property type="match status" value="1"/>
</dbReference>
<accession>A0A8B7XS95</accession>
<organism evidence="4 5">
    <name type="scientific">Acanthaster planci</name>
    <name type="common">Crown-of-thorns starfish</name>
    <dbReference type="NCBI Taxonomy" id="133434"/>
    <lineage>
        <taxon>Eukaryota</taxon>
        <taxon>Metazoa</taxon>
        <taxon>Echinodermata</taxon>
        <taxon>Eleutherozoa</taxon>
        <taxon>Asterozoa</taxon>
        <taxon>Asteroidea</taxon>
        <taxon>Valvatacea</taxon>
        <taxon>Valvatida</taxon>
        <taxon>Acanthasteridae</taxon>
        <taxon>Acanthaster</taxon>
    </lineage>
</organism>
<dbReference type="SUPFAM" id="SSF49785">
    <property type="entry name" value="Galactose-binding domain-like"/>
    <property type="match status" value="1"/>
</dbReference>
<sequence>MDGAVITSIWVLSTLIVLVSCHRVCFIGTEFKRQSGAPARWFLPFKDPCQCTAVRLGGIYTPASSYRQGAPLYLDELFLSEDPLEIQDYFKCSRTEAGPTEPETTTVGCSTPRPLGMEDGTIPDERISASSYKGPSGSSDARLNSNWRWTPLSNERSWIEVDLAVSTLVSGVITQGGPGGMRYVKRYLVSYQRQHSSDRVHVTDGNGEAKVFTGNSDGNTPVTNTFKASVLATTVRIEPTEWHHNVGLRFELLGCRLD</sequence>
<dbReference type="Pfam" id="PF00754">
    <property type="entry name" value="F5_F8_type_C"/>
    <property type="match status" value="1"/>
</dbReference>
<dbReference type="InterPro" id="IPR008979">
    <property type="entry name" value="Galactose-bd-like_sf"/>
</dbReference>
<reference evidence="5" key="1">
    <citation type="submission" date="2025-08" db="UniProtKB">
        <authorList>
            <consortium name="RefSeq"/>
        </authorList>
    </citation>
    <scope>IDENTIFICATION</scope>
</reference>
<dbReference type="KEGG" id="aplc:110975499"/>
<dbReference type="Proteomes" id="UP000694845">
    <property type="component" value="Unplaced"/>
</dbReference>
<dbReference type="AlphaFoldDB" id="A0A8B7XS95"/>
<evidence type="ECO:0000256" key="1">
    <source>
        <dbReference type="SAM" id="MobiDB-lite"/>
    </source>
</evidence>
<dbReference type="OrthoDB" id="9973968at2759"/>
<proteinExistence type="predicted"/>
<name>A0A8B7XS95_ACAPL</name>
<gene>
    <name evidence="5" type="primary">LOC110975499</name>
</gene>
<dbReference type="Gene3D" id="2.60.120.260">
    <property type="entry name" value="Galactose-binding domain-like"/>
    <property type="match status" value="1"/>
</dbReference>
<keyword evidence="2" id="KW-0732">Signal</keyword>
<dbReference type="PROSITE" id="PS01286">
    <property type="entry name" value="FA58C_2"/>
    <property type="match status" value="1"/>
</dbReference>
<feature type="signal peptide" evidence="2">
    <location>
        <begin position="1"/>
        <end position="21"/>
    </location>
</feature>
<feature type="chain" id="PRO_5034282096" evidence="2">
    <location>
        <begin position="22"/>
        <end position="258"/>
    </location>
</feature>
<evidence type="ECO:0000256" key="2">
    <source>
        <dbReference type="SAM" id="SignalP"/>
    </source>
</evidence>
<dbReference type="SMART" id="SM00231">
    <property type="entry name" value="FA58C"/>
    <property type="match status" value="1"/>
</dbReference>
<feature type="region of interest" description="Disordered" evidence="1">
    <location>
        <begin position="95"/>
        <end position="141"/>
    </location>
</feature>
<dbReference type="InterPro" id="IPR000421">
    <property type="entry name" value="FA58C"/>
</dbReference>
<dbReference type="PROSITE" id="PS50022">
    <property type="entry name" value="FA58C_3"/>
    <property type="match status" value="1"/>
</dbReference>
<dbReference type="RefSeq" id="XP_022083729.1">
    <property type="nucleotide sequence ID" value="XM_022228037.1"/>
</dbReference>
<dbReference type="PANTHER" id="PTHR24543:SF325">
    <property type="entry name" value="F5_8 TYPE C DOMAIN-CONTAINING PROTEIN"/>
    <property type="match status" value="1"/>
</dbReference>